<evidence type="ECO:0000313" key="4">
    <source>
        <dbReference type="Proteomes" id="UP000564677"/>
    </source>
</evidence>
<dbReference type="InterPro" id="IPR050816">
    <property type="entry name" value="Flavin-dep_Halogenase_NPB"/>
</dbReference>
<dbReference type="PANTHER" id="PTHR43747:SF4">
    <property type="entry name" value="FLAVIN-DEPENDENT TRYPTOPHAN HALOGENASE"/>
    <property type="match status" value="1"/>
</dbReference>
<proteinExistence type="predicted"/>
<dbReference type="RefSeq" id="WP_243857162.1">
    <property type="nucleotide sequence ID" value="NZ_JAASQV010000001.1"/>
</dbReference>
<sequence>MKHGGMASGAIERVVIVGGGTAGWMAAAALGAYLAGAGTRITLIESSEIGTIGVGEATIPTIRRFYAALGMTDAEVMRACEATAKLGIRFVDWKPGTSFVHPFGRFGQDLRGIDFHQYWQKARQAGRAAPLEEYSLGAMLAREGHASVPLPNPPSQLSVFDWALHFDAARFAAHMRAYAERAGVARIDARITDVTLHGETGFIEAVTLDSGERVAGDLFVDCSGFRGLLIGEALGTPYRDWSHWLLCDGAFAVQSERVGEPPSCTTVTARTAGWQWRIPLRSREGNGLVFASDFQGDDEARAELLANIPGAPTMEPRRLRFTPGRREVAWARNCVSLGLASGFLEPLESTSIALIETGIERLKQLFPDKGFDPAVIAEYNAQSAEEMERVRDFILLHYHLSTRDGPFWQACREMTLPDSLAAKLELWRARGAFLRYRWEMFSPASWLAIYGGFEHLPERLDPGVAAVGTDELAQGLEQMRAAIARTVADTPTHSEFLATVDGAAAEPMRTSV</sequence>
<dbReference type="SUPFAM" id="SSF51905">
    <property type="entry name" value="FAD/NAD(P)-binding domain"/>
    <property type="match status" value="1"/>
</dbReference>
<dbReference type="Gene3D" id="3.50.50.60">
    <property type="entry name" value="FAD/NAD(P)-binding domain"/>
    <property type="match status" value="1"/>
</dbReference>
<organism evidence="3 4">
    <name type="scientific">Sphingomonas leidyi</name>
    <dbReference type="NCBI Taxonomy" id="68569"/>
    <lineage>
        <taxon>Bacteria</taxon>
        <taxon>Pseudomonadati</taxon>
        <taxon>Pseudomonadota</taxon>
        <taxon>Alphaproteobacteria</taxon>
        <taxon>Sphingomonadales</taxon>
        <taxon>Sphingomonadaceae</taxon>
        <taxon>Sphingomonas</taxon>
    </lineage>
</organism>
<feature type="binding site" evidence="2">
    <location>
        <position position="339"/>
    </location>
    <ligand>
        <name>FAD</name>
        <dbReference type="ChEBI" id="CHEBI:57692"/>
    </ligand>
</feature>
<feature type="binding site" evidence="2">
    <location>
        <position position="352"/>
    </location>
    <ligand>
        <name>FAD</name>
        <dbReference type="ChEBI" id="CHEBI:57692"/>
    </ligand>
</feature>
<feature type="binding site" evidence="2">
    <location>
        <begin position="19"/>
        <end position="22"/>
    </location>
    <ligand>
        <name>FAD</name>
        <dbReference type="ChEBI" id="CHEBI:57692"/>
    </ligand>
</feature>
<dbReference type="GO" id="GO:0004497">
    <property type="term" value="F:monooxygenase activity"/>
    <property type="evidence" value="ECO:0007669"/>
    <property type="project" value="InterPro"/>
</dbReference>
<dbReference type="EC" id="1.14.19.9" evidence="3"/>
<dbReference type="InterPro" id="IPR036188">
    <property type="entry name" value="FAD/NAD-bd_sf"/>
</dbReference>
<comment type="caution">
    <text evidence="3">The sequence shown here is derived from an EMBL/GenBank/DDBJ whole genome shotgun (WGS) entry which is preliminary data.</text>
</comment>
<evidence type="ECO:0000256" key="1">
    <source>
        <dbReference type="PIRSR" id="PIRSR011396-1"/>
    </source>
</evidence>
<evidence type="ECO:0000256" key="2">
    <source>
        <dbReference type="PIRSR" id="PIRSR011396-2"/>
    </source>
</evidence>
<feature type="active site" evidence="1">
    <location>
        <position position="85"/>
    </location>
</feature>
<dbReference type="AlphaFoldDB" id="A0A7X5UZ24"/>
<accession>A0A7X5UZ24</accession>
<name>A0A7X5UZ24_9SPHN</name>
<keyword evidence="4" id="KW-1185">Reference proteome</keyword>
<dbReference type="Pfam" id="PF04820">
    <property type="entry name" value="Trp_halogenase"/>
    <property type="match status" value="1"/>
</dbReference>
<keyword evidence="2" id="KW-0274">FAD</keyword>
<dbReference type="GO" id="GO:0000166">
    <property type="term" value="F:nucleotide binding"/>
    <property type="evidence" value="ECO:0007669"/>
    <property type="project" value="UniProtKB-KW"/>
</dbReference>
<reference evidence="3 4" key="1">
    <citation type="submission" date="2020-03" db="EMBL/GenBank/DDBJ databases">
        <title>Genomic Encyclopedia of Type Strains, Phase IV (KMG-IV): sequencing the most valuable type-strain genomes for metagenomic binning, comparative biology and taxonomic classification.</title>
        <authorList>
            <person name="Goeker M."/>
        </authorList>
    </citation>
    <scope>NUCLEOTIDE SEQUENCE [LARGE SCALE GENOMIC DNA]</scope>
    <source>
        <strain evidence="3 4">DSM 4733</strain>
    </source>
</reference>
<dbReference type="EMBL" id="JAASQV010000001">
    <property type="protein sequence ID" value="NIJ64910.1"/>
    <property type="molecule type" value="Genomic_DNA"/>
</dbReference>
<keyword evidence="3" id="KW-0560">Oxidoreductase</keyword>
<dbReference type="PIRSF" id="PIRSF011396">
    <property type="entry name" value="Trp_halogenase"/>
    <property type="match status" value="1"/>
</dbReference>
<feature type="binding site" evidence="2">
    <location>
        <position position="348"/>
    </location>
    <ligand>
        <name>L-tryptophan</name>
        <dbReference type="ChEBI" id="CHEBI:57912"/>
    </ligand>
</feature>
<keyword evidence="2" id="KW-0547">Nucleotide-binding</keyword>
<dbReference type="InterPro" id="IPR006905">
    <property type="entry name" value="Flavin_halogenase"/>
</dbReference>
<protein>
    <submittedName>
        <fullName evidence="3">Tryptophan halogenase</fullName>
        <ecNumber evidence="3">1.14.19.9</ecNumber>
    </submittedName>
</protein>
<evidence type="ECO:0000313" key="3">
    <source>
        <dbReference type="EMBL" id="NIJ64910.1"/>
    </source>
</evidence>
<keyword evidence="2" id="KW-0285">Flavoprotein</keyword>
<dbReference type="PANTHER" id="PTHR43747">
    <property type="entry name" value="FAD-BINDING PROTEIN"/>
    <property type="match status" value="1"/>
</dbReference>
<feature type="binding site" evidence="2">
    <location>
        <position position="85"/>
    </location>
    <ligand>
        <name>7-chloro-L-tryptophan</name>
        <dbReference type="ChEBI" id="CHEBI:58713"/>
    </ligand>
</feature>
<gene>
    <name evidence="3" type="ORF">FHR20_001841</name>
</gene>
<dbReference type="InterPro" id="IPR033856">
    <property type="entry name" value="Trp_halogen"/>
</dbReference>
<dbReference type="Proteomes" id="UP000564677">
    <property type="component" value="Unassembled WGS sequence"/>
</dbReference>